<dbReference type="RefSeq" id="WP_071455079.1">
    <property type="nucleotide sequence ID" value="NZ_CP017675.1"/>
</dbReference>
<feature type="transmembrane region" description="Helical" evidence="9">
    <location>
        <begin position="126"/>
        <end position="145"/>
    </location>
</feature>
<keyword evidence="6 9" id="KW-0812">Transmembrane</keyword>
<dbReference type="NCBIfam" id="TIGR00974">
    <property type="entry name" value="3a0107s02c"/>
    <property type="match status" value="1"/>
</dbReference>
<keyword evidence="3" id="KW-0813">Transport</keyword>
<feature type="transmembrane region" description="Helical" evidence="9">
    <location>
        <begin position="151"/>
        <end position="173"/>
    </location>
</feature>
<keyword evidence="7 9" id="KW-1133">Transmembrane helix</keyword>
<dbReference type="EMBL" id="CP017675">
    <property type="protein sequence ID" value="APB34674.1"/>
    <property type="molecule type" value="Genomic_DNA"/>
</dbReference>
<comment type="subcellular location">
    <subcellularLocation>
        <location evidence="1 9">Cell membrane</location>
        <topology evidence="1 9">Multi-pass membrane protein</topology>
    </subcellularLocation>
</comment>
<name>A0A1J0AFG2_9CYAN</name>
<evidence type="ECO:0000256" key="9">
    <source>
        <dbReference type="RuleBase" id="RU363043"/>
    </source>
</evidence>
<dbReference type="GO" id="GO:0005886">
    <property type="term" value="C:plasma membrane"/>
    <property type="evidence" value="ECO:0007669"/>
    <property type="project" value="UniProtKB-SubCell"/>
</dbReference>
<keyword evidence="5" id="KW-0592">Phosphate transport</keyword>
<evidence type="ECO:0000313" key="11">
    <source>
        <dbReference type="EMBL" id="APB34674.1"/>
    </source>
</evidence>
<dbReference type="InterPro" id="IPR005672">
    <property type="entry name" value="Phosphate_PstA"/>
</dbReference>
<dbReference type="Pfam" id="PF00528">
    <property type="entry name" value="BPD_transp_1"/>
    <property type="match status" value="1"/>
</dbReference>
<dbReference type="SUPFAM" id="SSF161098">
    <property type="entry name" value="MetI-like"/>
    <property type="match status" value="1"/>
</dbReference>
<feature type="transmembrane region" description="Helical" evidence="9">
    <location>
        <begin position="21"/>
        <end position="51"/>
    </location>
</feature>
<dbReference type="InterPro" id="IPR035906">
    <property type="entry name" value="MetI-like_sf"/>
</dbReference>
<dbReference type="GO" id="GO:0005315">
    <property type="term" value="F:phosphate transmembrane transporter activity"/>
    <property type="evidence" value="ECO:0007669"/>
    <property type="project" value="InterPro"/>
</dbReference>
<dbReference type="PANTHER" id="PTHR42922:SF1">
    <property type="entry name" value="PHOSPHATE TRANSPORT SYSTEM PERMEASE PROTEIN PSTA"/>
    <property type="match status" value="1"/>
</dbReference>
<evidence type="ECO:0000256" key="7">
    <source>
        <dbReference type="ARBA" id="ARBA00022989"/>
    </source>
</evidence>
<keyword evidence="12" id="KW-1185">Reference proteome</keyword>
<proteinExistence type="inferred from homology"/>
<feature type="transmembrane region" description="Helical" evidence="9">
    <location>
        <begin position="269"/>
        <end position="292"/>
    </location>
</feature>
<evidence type="ECO:0000259" key="10">
    <source>
        <dbReference type="PROSITE" id="PS50928"/>
    </source>
</evidence>
<comment type="similarity">
    <text evidence="2 9">Belongs to the binding-protein-dependent transport system permease family. CysTW subfamily.</text>
</comment>
<dbReference type="OrthoDB" id="9807065at2"/>
<evidence type="ECO:0000256" key="4">
    <source>
        <dbReference type="ARBA" id="ARBA00022475"/>
    </source>
</evidence>
<evidence type="ECO:0000256" key="6">
    <source>
        <dbReference type="ARBA" id="ARBA00022692"/>
    </source>
</evidence>
<dbReference type="InterPro" id="IPR000515">
    <property type="entry name" value="MetI-like"/>
</dbReference>
<accession>A0A1J0AFG2</accession>
<feature type="domain" description="ABC transmembrane type-1" evidence="10">
    <location>
        <begin position="80"/>
        <end position="288"/>
    </location>
</feature>
<protein>
    <recommendedName>
        <fullName evidence="9">Phosphate transport system permease protein PstA</fullName>
    </recommendedName>
</protein>
<dbReference type="GO" id="GO:0035435">
    <property type="term" value="P:phosphate ion transmembrane transport"/>
    <property type="evidence" value="ECO:0007669"/>
    <property type="project" value="InterPro"/>
</dbReference>
<organism evidence="11 12">
    <name type="scientific">Gloeomargarita lithophora Alchichica-D10</name>
    <dbReference type="NCBI Taxonomy" id="1188229"/>
    <lineage>
        <taxon>Bacteria</taxon>
        <taxon>Bacillati</taxon>
        <taxon>Cyanobacteriota</taxon>
        <taxon>Cyanophyceae</taxon>
        <taxon>Gloeomargaritales</taxon>
        <taxon>Gloeomargaritaceae</taxon>
        <taxon>Gloeomargarita</taxon>
    </lineage>
</organism>
<evidence type="ECO:0000313" key="12">
    <source>
        <dbReference type="Proteomes" id="UP000180235"/>
    </source>
</evidence>
<dbReference type="InterPro" id="IPR051408">
    <property type="entry name" value="Phosphate_transprt_permease"/>
</dbReference>
<gene>
    <name evidence="11" type="primary">pstA-3</name>
    <name evidence="11" type="ORF">GlitD10_2340</name>
</gene>
<evidence type="ECO:0000256" key="1">
    <source>
        <dbReference type="ARBA" id="ARBA00004651"/>
    </source>
</evidence>
<dbReference type="CDD" id="cd06261">
    <property type="entry name" value="TM_PBP2"/>
    <property type="match status" value="1"/>
</dbReference>
<dbReference type="AlphaFoldDB" id="A0A1J0AFG2"/>
<sequence length="298" mass="31547">MTATTLSSKVEGLIKRPQFRTLFGGVMTGLVGLCALLTVIPLFAVLGFVLVRGIGRFSLTLFTQLPPPPGLSGGGFGNAFIGTLIVVLLGTLIAVPFGVLTAVYLSEFSNISRTQKEVARWVRFGINVLAGVPSIIAGVFAFGLLVTTGIFGYSAAAAGVALAVLMLPTVVRTADEALKIVPQEVRWASVGLGASNYYTILRVVLPAALPSILTGVILAMARAVGDTAALIFTALFSSFWPRGVFEPIATLSVLVYNFATVPFKPQQELAWAASFFLVMIILVASVASRLVIRRQPMR</sequence>
<dbReference type="PANTHER" id="PTHR42922">
    <property type="entry name" value="PHOSPHATE TRANSPORT SYSTEM PERMEASE PROTEIN PSTA"/>
    <property type="match status" value="1"/>
</dbReference>
<feature type="transmembrane region" description="Helical" evidence="9">
    <location>
        <begin position="79"/>
        <end position="105"/>
    </location>
</feature>
<evidence type="ECO:0000256" key="3">
    <source>
        <dbReference type="ARBA" id="ARBA00022448"/>
    </source>
</evidence>
<dbReference type="STRING" id="1188229.GlitD10_2340"/>
<evidence type="ECO:0000256" key="8">
    <source>
        <dbReference type="ARBA" id="ARBA00023136"/>
    </source>
</evidence>
<dbReference type="PROSITE" id="PS50928">
    <property type="entry name" value="ABC_TM1"/>
    <property type="match status" value="1"/>
</dbReference>
<dbReference type="Gene3D" id="1.10.3720.10">
    <property type="entry name" value="MetI-like"/>
    <property type="match status" value="1"/>
</dbReference>
<keyword evidence="8 9" id="KW-0472">Membrane</keyword>
<evidence type="ECO:0000256" key="5">
    <source>
        <dbReference type="ARBA" id="ARBA00022592"/>
    </source>
</evidence>
<feature type="transmembrane region" description="Helical" evidence="9">
    <location>
        <begin position="211"/>
        <end position="236"/>
    </location>
</feature>
<dbReference type="Proteomes" id="UP000180235">
    <property type="component" value="Chromosome"/>
</dbReference>
<dbReference type="KEGG" id="glt:GlitD10_2340"/>
<keyword evidence="4 9" id="KW-1003">Cell membrane</keyword>
<evidence type="ECO:0000256" key="2">
    <source>
        <dbReference type="ARBA" id="ARBA00007069"/>
    </source>
</evidence>
<reference evidence="11 12" key="1">
    <citation type="submission" date="2016-10" db="EMBL/GenBank/DDBJ databases">
        <title>Description of Gloeomargarita lithophora gen. nov., sp. nov., a thylakoid-bearing basal-branching cyanobacterium with intracellular carbonates, and proposal for Gloeomargaritales ord. nov.</title>
        <authorList>
            <person name="Moreira D."/>
            <person name="Tavera R."/>
            <person name="Benzerara K."/>
            <person name="Skouri-Panet F."/>
            <person name="Couradeau E."/>
            <person name="Gerard E."/>
            <person name="Loussert C."/>
            <person name="Novelo E."/>
            <person name="Zivanovic Y."/>
            <person name="Lopez-Garcia P."/>
        </authorList>
    </citation>
    <scope>NUCLEOTIDE SEQUENCE [LARGE SCALE GENOMIC DNA]</scope>
    <source>
        <strain evidence="11 12">D10</strain>
    </source>
</reference>